<accession>W1PVL0</accession>
<protein>
    <submittedName>
        <fullName evidence="1">Uncharacterized protein</fullName>
    </submittedName>
</protein>
<proteinExistence type="predicted"/>
<evidence type="ECO:0000313" key="2">
    <source>
        <dbReference type="Proteomes" id="UP000017836"/>
    </source>
</evidence>
<dbReference type="Proteomes" id="UP000017836">
    <property type="component" value="Unassembled WGS sequence"/>
</dbReference>
<organism evidence="1 2">
    <name type="scientific">Amborella trichopoda</name>
    <dbReference type="NCBI Taxonomy" id="13333"/>
    <lineage>
        <taxon>Eukaryota</taxon>
        <taxon>Viridiplantae</taxon>
        <taxon>Streptophyta</taxon>
        <taxon>Embryophyta</taxon>
        <taxon>Tracheophyta</taxon>
        <taxon>Spermatophyta</taxon>
        <taxon>Magnoliopsida</taxon>
        <taxon>Amborellales</taxon>
        <taxon>Amborellaceae</taxon>
        <taxon>Amborella</taxon>
    </lineage>
</organism>
<dbReference type="EMBL" id="KI392634">
    <property type="protein sequence ID" value="ERN12123.1"/>
    <property type="molecule type" value="Genomic_DNA"/>
</dbReference>
<name>W1PVL0_AMBTC</name>
<dbReference type="AlphaFoldDB" id="W1PVL0"/>
<sequence>MKNFHKYSHMPSTSIKAQHCKEKTDITLKGEKQTIKEEQTIVTRKTYNIATLRTPLEQEKATGMASFRTSPPCNAPSSITAAKVKGFALLKQLHYLPFSVPRPSLVPFLNYILIAPIEDGPNHKHHILILSEFERA</sequence>
<dbReference type="HOGENOM" id="CLU_1878229_0_0_1"/>
<gene>
    <name evidence="1" type="ORF">AMTR_s00159p00059050</name>
</gene>
<keyword evidence="2" id="KW-1185">Reference proteome</keyword>
<dbReference type="Gramene" id="ERN12123">
    <property type="protein sequence ID" value="ERN12123"/>
    <property type="gene ID" value="AMTR_s00159p00059050"/>
</dbReference>
<evidence type="ECO:0000313" key="1">
    <source>
        <dbReference type="EMBL" id="ERN12123.1"/>
    </source>
</evidence>
<reference evidence="2" key="1">
    <citation type="journal article" date="2013" name="Science">
        <title>The Amborella genome and the evolution of flowering plants.</title>
        <authorList>
            <consortium name="Amborella Genome Project"/>
        </authorList>
    </citation>
    <scope>NUCLEOTIDE SEQUENCE [LARGE SCALE GENOMIC DNA]</scope>
</reference>